<dbReference type="Proteomes" id="UP001589830">
    <property type="component" value="Unassembled WGS sequence"/>
</dbReference>
<dbReference type="InterPro" id="IPR029060">
    <property type="entry name" value="PIN-like_dom_sf"/>
</dbReference>
<feature type="domain" description="PIN" evidence="2">
    <location>
        <begin position="10"/>
        <end position="132"/>
    </location>
</feature>
<dbReference type="Gene3D" id="3.40.50.1010">
    <property type="entry name" value="5'-nuclease"/>
    <property type="match status" value="1"/>
</dbReference>
<dbReference type="RefSeq" id="WP_229906111.1">
    <property type="nucleotide sequence ID" value="NZ_BMPJ01000012.1"/>
</dbReference>
<dbReference type="Pfam" id="PF01850">
    <property type="entry name" value="PIN"/>
    <property type="match status" value="1"/>
</dbReference>
<name>A0ABV6Q047_9DEIN</name>
<evidence type="ECO:0000313" key="3">
    <source>
        <dbReference type="EMBL" id="MFC0595471.1"/>
    </source>
</evidence>
<keyword evidence="4" id="KW-1185">Reference proteome</keyword>
<organism evidence="3 4">
    <name type="scientific">Thermus composti</name>
    <dbReference type="NCBI Taxonomy" id="532059"/>
    <lineage>
        <taxon>Bacteria</taxon>
        <taxon>Thermotogati</taxon>
        <taxon>Deinococcota</taxon>
        <taxon>Deinococci</taxon>
        <taxon>Thermales</taxon>
        <taxon>Thermaceae</taxon>
        <taxon>Thermus</taxon>
    </lineage>
</organism>
<feature type="region of interest" description="Disordered" evidence="1">
    <location>
        <begin position="218"/>
        <end position="253"/>
    </location>
</feature>
<reference evidence="3 4" key="1">
    <citation type="submission" date="2024-09" db="EMBL/GenBank/DDBJ databases">
        <authorList>
            <person name="Sun Q."/>
            <person name="Mori K."/>
        </authorList>
    </citation>
    <scope>NUCLEOTIDE SEQUENCE [LARGE SCALE GENOMIC DNA]</scope>
    <source>
        <strain evidence="3 4">NCAIM B.02340</strain>
    </source>
</reference>
<evidence type="ECO:0000259" key="2">
    <source>
        <dbReference type="Pfam" id="PF01850"/>
    </source>
</evidence>
<dbReference type="SUPFAM" id="SSF88723">
    <property type="entry name" value="PIN domain-like"/>
    <property type="match status" value="1"/>
</dbReference>
<sequence>MRLFLEISGLLKVLLREDLSDLAREAFSQAQAHAASAFALPEAVGVFHAMQRDGRLTRPLYRKALRELYELWEYLEVLTPTLEGHMRAARLCERHPLKGADAVHLEGALFLKGLYPDTALLTFDRTLYRAAKKEGLTVVRVPPWKGGADPRPSLPQADRGARVHPHLHGPHPGGDGHPALPRRAHLGGFHLEAPLGPRQADEGGLPFKLEPHLLVAQGGGPHPGLARGGGLSLVRRSRGPLTPLKGEVKGDEP</sequence>
<comment type="caution">
    <text evidence="3">The sequence shown here is derived from an EMBL/GenBank/DDBJ whole genome shotgun (WGS) entry which is preliminary data.</text>
</comment>
<protein>
    <submittedName>
        <fullName evidence="3">Type II toxin-antitoxin system VapC family toxin</fullName>
    </submittedName>
</protein>
<feature type="compositionally biased region" description="Gly residues" evidence="1">
    <location>
        <begin position="218"/>
        <end position="231"/>
    </location>
</feature>
<dbReference type="EMBL" id="JBHLTW010000017">
    <property type="protein sequence ID" value="MFC0595471.1"/>
    <property type="molecule type" value="Genomic_DNA"/>
</dbReference>
<dbReference type="InterPro" id="IPR002716">
    <property type="entry name" value="PIN_dom"/>
</dbReference>
<dbReference type="CDD" id="cd09874">
    <property type="entry name" value="PIN_MT3492-like"/>
    <property type="match status" value="1"/>
</dbReference>
<feature type="region of interest" description="Disordered" evidence="1">
    <location>
        <begin position="143"/>
        <end position="183"/>
    </location>
</feature>
<evidence type="ECO:0000256" key="1">
    <source>
        <dbReference type="SAM" id="MobiDB-lite"/>
    </source>
</evidence>
<evidence type="ECO:0000313" key="4">
    <source>
        <dbReference type="Proteomes" id="UP001589830"/>
    </source>
</evidence>
<gene>
    <name evidence="3" type="ORF">ACFFFP_04745</name>
</gene>
<proteinExistence type="predicted"/>
<accession>A0ABV6Q047</accession>